<sequence length="207" mass="24473">MEGAVLGVKFFGTLLYFTAISFGRNNWSNFSFVAKTTEIIAAKNTEIIAVKNTELFAAKFEILPIHKSLGFGNRLSMYWYGRSIFYWNQQHFEFSPRLWSNWQGPYLKTFLPYLPRKKAYQIDGNSTNMSGLFIQLLLFKQKLKNVGVAFNWTRHMRYPHAFSYLFTFYNRHFLPILQKDTSEALAHYFRTQPSPKNIPFFERKLSR</sequence>
<dbReference type="AlphaFoldDB" id="X6N8I1"/>
<evidence type="ECO:0000313" key="1">
    <source>
        <dbReference type="EMBL" id="ETO22590.1"/>
    </source>
</evidence>
<reference evidence="1 2" key="1">
    <citation type="journal article" date="2013" name="Curr. Biol.">
        <title>The Genome of the Foraminiferan Reticulomyxa filosa.</title>
        <authorList>
            <person name="Glockner G."/>
            <person name="Hulsmann N."/>
            <person name="Schleicher M."/>
            <person name="Noegel A.A."/>
            <person name="Eichinger L."/>
            <person name="Gallinger C."/>
            <person name="Pawlowski J."/>
            <person name="Sierra R."/>
            <person name="Euteneuer U."/>
            <person name="Pillet L."/>
            <person name="Moustafa A."/>
            <person name="Platzer M."/>
            <person name="Groth M."/>
            <person name="Szafranski K."/>
            <person name="Schliwa M."/>
        </authorList>
    </citation>
    <scope>NUCLEOTIDE SEQUENCE [LARGE SCALE GENOMIC DNA]</scope>
</reference>
<gene>
    <name evidence="1" type="ORF">RFI_14604</name>
</gene>
<dbReference type="Proteomes" id="UP000023152">
    <property type="component" value="Unassembled WGS sequence"/>
</dbReference>
<proteinExistence type="predicted"/>
<protein>
    <submittedName>
        <fullName evidence="1">Uncharacterized protein</fullName>
    </submittedName>
</protein>
<organism evidence="1 2">
    <name type="scientific">Reticulomyxa filosa</name>
    <dbReference type="NCBI Taxonomy" id="46433"/>
    <lineage>
        <taxon>Eukaryota</taxon>
        <taxon>Sar</taxon>
        <taxon>Rhizaria</taxon>
        <taxon>Retaria</taxon>
        <taxon>Foraminifera</taxon>
        <taxon>Monothalamids</taxon>
        <taxon>Reticulomyxidae</taxon>
        <taxon>Reticulomyxa</taxon>
    </lineage>
</organism>
<comment type="caution">
    <text evidence="1">The sequence shown here is derived from an EMBL/GenBank/DDBJ whole genome shotgun (WGS) entry which is preliminary data.</text>
</comment>
<name>X6N8I1_RETFI</name>
<dbReference type="EMBL" id="ASPP01010610">
    <property type="protein sequence ID" value="ETO22590.1"/>
    <property type="molecule type" value="Genomic_DNA"/>
</dbReference>
<evidence type="ECO:0000313" key="2">
    <source>
        <dbReference type="Proteomes" id="UP000023152"/>
    </source>
</evidence>
<accession>X6N8I1</accession>
<keyword evidence="2" id="KW-1185">Reference proteome</keyword>